<sequence>MASSARQVQAEKGGSRLTYETVNLLQLADPGSGSGAAARKAAGGDSLLAELSVYSATRPQNCTHRAPASAPPLPLPLSALLQCGLAFNVLFKLLPIVPQIQCSDGPVRSTDIRQGIRQGIELRDCEFSALDSSCSKCYACASALKLKICGGAIPVQFGIGSS</sequence>
<evidence type="ECO:0000313" key="1">
    <source>
        <dbReference type="EMBL" id="KAJ7703666.1"/>
    </source>
</evidence>
<dbReference type="Proteomes" id="UP001221757">
    <property type="component" value="Unassembled WGS sequence"/>
</dbReference>
<comment type="caution">
    <text evidence="1">The sequence shown here is derived from an EMBL/GenBank/DDBJ whole genome shotgun (WGS) entry which is preliminary data.</text>
</comment>
<dbReference type="AlphaFoldDB" id="A0AAD7GRJ2"/>
<dbReference type="EMBL" id="JARKIE010000012">
    <property type="protein sequence ID" value="KAJ7703666.1"/>
    <property type="molecule type" value="Genomic_DNA"/>
</dbReference>
<name>A0AAD7GRJ2_MYCRO</name>
<accession>A0AAD7GRJ2</accession>
<protein>
    <submittedName>
        <fullName evidence="1">Uncharacterized protein</fullName>
    </submittedName>
</protein>
<gene>
    <name evidence="1" type="ORF">B0H17DRAFT_1127280</name>
</gene>
<reference evidence="1" key="1">
    <citation type="submission" date="2023-03" db="EMBL/GenBank/DDBJ databases">
        <title>Massive genome expansion in bonnet fungi (Mycena s.s.) driven by repeated elements and novel gene families across ecological guilds.</title>
        <authorList>
            <consortium name="Lawrence Berkeley National Laboratory"/>
            <person name="Harder C.B."/>
            <person name="Miyauchi S."/>
            <person name="Viragh M."/>
            <person name="Kuo A."/>
            <person name="Thoen E."/>
            <person name="Andreopoulos B."/>
            <person name="Lu D."/>
            <person name="Skrede I."/>
            <person name="Drula E."/>
            <person name="Henrissat B."/>
            <person name="Morin E."/>
            <person name="Kohler A."/>
            <person name="Barry K."/>
            <person name="LaButti K."/>
            <person name="Morin E."/>
            <person name="Salamov A."/>
            <person name="Lipzen A."/>
            <person name="Mereny Z."/>
            <person name="Hegedus B."/>
            <person name="Baldrian P."/>
            <person name="Stursova M."/>
            <person name="Weitz H."/>
            <person name="Taylor A."/>
            <person name="Grigoriev I.V."/>
            <person name="Nagy L.G."/>
            <person name="Martin F."/>
            <person name="Kauserud H."/>
        </authorList>
    </citation>
    <scope>NUCLEOTIDE SEQUENCE</scope>
    <source>
        <strain evidence="1">CBHHK067</strain>
    </source>
</reference>
<organism evidence="1 2">
    <name type="scientific">Mycena rosella</name>
    <name type="common">Pink bonnet</name>
    <name type="synonym">Agaricus rosellus</name>
    <dbReference type="NCBI Taxonomy" id="1033263"/>
    <lineage>
        <taxon>Eukaryota</taxon>
        <taxon>Fungi</taxon>
        <taxon>Dikarya</taxon>
        <taxon>Basidiomycota</taxon>
        <taxon>Agaricomycotina</taxon>
        <taxon>Agaricomycetes</taxon>
        <taxon>Agaricomycetidae</taxon>
        <taxon>Agaricales</taxon>
        <taxon>Marasmiineae</taxon>
        <taxon>Mycenaceae</taxon>
        <taxon>Mycena</taxon>
    </lineage>
</organism>
<proteinExistence type="predicted"/>
<keyword evidence="2" id="KW-1185">Reference proteome</keyword>
<evidence type="ECO:0000313" key="2">
    <source>
        <dbReference type="Proteomes" id="UP001221757"/>
    </source>
</evidence>